<dbReference type="Proteomes" id="UP001595887">
    <property type="component" value="Unassembled WGS sequence"/>
</dbReference>
<gene>
    <name evidence="3" type="ORF">ACFOWX_06360</name>
</gene>
<feature type="compositionally biased region" description="Low complexity" evidence="1">
    <location>
        <begin position="157"/>
        <end position="166"/>
    </location>
</feature>
<comment type="caution">
    <text evidence="3">The sequence shown here is derived from an EMBL/GenBank/DDBJ whole genome shotgun (WGS) entry which is preliminary data.</text>
</comment>
<evidence type="ECO:0000313" key="4">
    <source>
        <dbReference type="Proteomes" id="UP001595887"/>
    </source>
</evidence>
<protein>
    <submittedName>
        <fullName evidence="3">TadE/TadG family type IV pilus assembly protein</fullName>
    </submittedName>
</protein>
<feature type="transmembrane region" description="Helical" evidence="2">
    <location>
        <begin position="21"/>
        <end position="41"/>
    </location>
</feature>
<sequence>MSKFSRIGKLLRDVKKDESGLALVEFAVSLPFFMGLSVGGIEIANYASVIMQLNQITIHTADNAARMGDGSRLSDRPLTELHINDVFEGTLREGDRVALAGAHKYIDPVTNVESIRGNSKIILSSIEPVSPFNAANPKYRIRWQRCAGFAQQYSSSYGTTSSTPTSDGFGPAGRKSAPPPDGSVMFVELQYYFQPKIVNGFTRLTDRTIKQTASMVVRERRDYKGPTGGDGVYPVTGVTKSACT</sequence>
<name>A0ABV8RFP3_9SPHN</name>
<dbReference type="RefSeq" id="WP_381422384.1">
    <property type="nucleotide sequence ID" value="NZ_JBHSDH010000013.1"/>
</dbReference>
<evidence type="ECO:0000313" key="3">
    <source>
        <dbReference type="EMBL" id="MFC4292035.1"/>
    </source>
</evidence>
<reference evidence="4" key="1">
    <citation type="journal article" date="2019" name="Int. J. Syst. Evol. Microbiol.">
        <title>The Global Catalogue of Microorganisms (GCM) 10K type strain sequencing project: providing services to taxonomists for standard genome sequencing and annotation.</title>
        <authorList>
            <consortium name="The Broad Institute Genomics Platform"/>
            <consortium name="The Broad Institute Genome Sequencing Center for Infectious Disease"/>
            <person name="Wu L."/>
            <person name="Ma J."/>
        </authorList>
    </citation>
    <scope>NUCLEOTIDE SEQUENCE [LARGE SCALE GENOMIC DNA]</scope>
    <source>
        <strain evidence="4">CECT 8531</strain>
    </source>
</reference>
<accession>A0ABV8RFP3</accession>
<evidence type="ECO:0000256" key="2">
    <source>
        <dbReference type="SAM" id="Phobius"/>
    </source>
</evidence>
<proteinExistence type="predicted"/>
<organism evidence="3 4">
    <name type="scientific">Sphingorhabdus arenilitoris</name>
    <dbReference type="NCBI Taxonomy" id="1490041"/>
    <lineage>
        <taxon>Bacteria</taxon>
        <taxon>Pseudomonadati</taxon>
        <taxon>Pseudomonadota</taxon>
        <taxon>Alphaproteobacteria</taxon>
        <taxon>Sphingomonadales</taxon>
        <taxon>Sphingomonadaceae</taxon>
        <taxon>Sphingorhabdus</taxon>
    </lineage>
</organism>
<keyword evidence="4" id="KW-1185">Reference proteome</keyword>
<keyword evidence="2" id="KW-0472">Membrane</keyword>
<feature type="region of interest" description="Disordered" evidence="1">
    <location>
        <begin position="157"/>
        <end position="177"/>
    </location>
</feature>
<dbReference type="EMBL" id="JBHSDH010000013">
    <property type="protein sequence ID" value="MFC4292035.1"/>
    <property type="molecule type" value="Genomic_DNA"/>
</dbReference>
<keyword evidence="2" id="KW-1133">Transmembrane helix</keyword>
<keyword evidence="2" id="KW-0812">Transmembrane</keyword>
<evidence type="ECO:0000256" key="1">
    <source>
        <dbReference type="SAM" id="MobiDB-lite"/>
    </source>
</evidence>